<evidence type="ECO:0000313" key="1">
    <source>
        <dbReference type="EMBL" id="GAA4251958.1"/>
    </source>
</evidence>
<dbReference type="Proteomes" id="UP001500620">
    <property type="component" value="Unassembled WGS sequence"/>
</dbReference>
<sequence>MTSRSALAELPGARLVGLGAPDDDDAGLELLADAAGAERVAADPDGARALVAACGGLPLAVRIVGGRLRARAGWTPSQLAARLAGERGRLDELRQGDLAVRATFRAAYDGLPEADRLVFRRAGSHPAQSFGPDAAAARAGLPPAEATAALERLADAYLVDSPEPDRYRLHDLLRLFAAETLRDAGEGADTAARLMRHLAALPGPAAADLAGLPAVLREGLDAGLREDVIALVDAAGPRQEDPFDRLAAWRAQAEATAGESGRRRARALRWVSHSYTYLGEVQRALPLAVEALAVAEAAGDRWEIAQTARRHGEALRDLDRFAESEAALQRALELFAELGEVNEEVEVRAALGVLYNVGDRHHLTVPLLERALDLLPADAENSRRGWVLVCLSGAHRAAGDVEAARRLAAEASALARRIGDRYLLGYCHQDAGWVAADAGRYDDAEAAFAAMLRIFSEIGVASGAASARAGLGVVAERRGDLDAAQAAFGAAEDEFRRLGDEIRAETWRGHRATVLGRLAQEGPNENPSE</sequence>
<accession>A0ABP8DBF6</accession>
<dbReference type="SMART" id="SM00028">
    <property type="entry name" value="TPR"/>
    <property type="match status" value="4"/>
</dbReference>
<dbReference type="EMBL" id="BAABAT010000012">
    <property type="protein sequence ID" value="GAA4251958.1"/>
    <property type="molecule type" value="Genomic_DNA"/>
</dbReference>
<dbReference type="InterPro" id="IPR019734">
    <property type="entry name" value="TPR_rpt"/>
</dbReference>
<comment type="caution">
    <text evidence="1">The sequence shown here is derived from an EMBL/GenBank/DDBJ whole genome shotgun (WGS) entry which is preliminary data.</text>
</comment>
<dbReference type="Gene3D" id="1.25.40.10">
    <property type="entry name" value="Tetratricopeptide repeat domain"/>
    <property type="match status" value="1"/>
</dbReference>
<protein>
    <recommendedName>
        <fullName evidence="3">Tetratricopeptide repeat protein</fullName>
    </recommendedName>
</protein>
<dbReference type="PANTHER" id="PTHR47691:SF3">
    <property type="entry name" value="HTH-TYPE TRANSCRIPTIONAL REGULATOR RV0890C-RELATED"/>
    <property type="match status" value="1"/>
</dbReference>
<keyword evidence="2" id="KW-1185">Reference proteome</keyword>
<organism evidence="1 2">
    <name type="scientific">Dactylosporangium darangshiense</name>
    <dbReference type="NCBI Taxonomy" id="579108"/>
    <lineage>
        <taxon>Bacteria</taxon>
        <taxon>Bacillati</taxon>
        <taxon>Actinomycetota</taxon>
        <taxon>Actinomycetes</taxon>
        <taxon>Micromonosporales</taxon>
        <taxon>Micromonosporaceae</taxon>
        <taxon>Dactylosporangium</taxon>
    </lineage>
</organism>
<proteinExistence type="predicted"/>
<gene>
    <name evidence="1" type="ORF">GCM10022255_046610</name>
</gene>
<reference evidence="2" key="1">
    <citation type="journal article" date="2019" name="Int. J. Syst. Evol. Microbiol.">
        <title>The Global Catalogue of Microorganisms (GCM) 10K type strain sequencing project: providing services to taxonomists for standard genome sequencing and annotation.</title>
        <authorList>
            <consortium name="The Broad Institute Genomics Platform"/>
            <consortium name="The Broad Institute Genome Sequencing Center for Infectious Disease"/>
            <person name="Wu L."/>
            <person name="Ma J."/>
        </authorList>
    </citation>
    <scope>NUCLEOTIDE SEQUENCE [LARGE SCALE GENOMIC DNA]</scope>
    <source>
        <strain evidence="2">JCM 17441</strain>
    </source>
</reference>
<evidence type="ECO:0008006" key="3">
    <source>
        <dbReference type="Google" id="ProtNLM"/>
    </source>
</evidence>
<dbReference type="RefSeq" id="WP_345129242.1">
    <property type="nucleotide sequence ID" value="NZ_BAABAT010000012.1"/>
</dbReference>
<evidence type="ECO:0000313" key="2">
    <source>
        <dbReference type="Proteomes" id="UP001500620"/>
    </source>
</evidence>
<dbReference type="PANTHER" id="PTHR47691">
    <property type="entry name" value="REGULATOR-RELATED"/>
    <property type="match status" value="1"/>
</dbReference>
<name>A0ABP8DBF6_9ACTN</name>
<dbReference type="SUPFAM" id="SSF48452">
    <property type="entry name" value="TPR-like"/>
    <property type="match status" value="2"/>
</dbReference>
<dbReference type="InterPro" id="IPR011990">
    <property type="entry name" value="TPR-like_helical_dom_sf"/>
</dbReference>